<dbReference type="InterPro" id="IPR006310">
    <property type="entry name" value="DinG"/>
</dbReference>
<evidence type="ECO:0000313" key="12">
    <source>
        <dbReference type="EMBL" id="KIL48034.1"/>
    </source>
</evidence>
<evidence type="ECO:0000256" key="6">
    <source>
        <dbReference type="ARBA" id="ARBA00022840"/>
    </source>
</evidence>
<comment type="caution">
    <text evidence="12">The sequence shown here is derived from an EMBL/GenBank/DDBJ whole genome shotgun (WGS) entry which is preliminary data.</text>
</comment>
<comment type="similarity">
    <text evidence="8 9">Belongs to the helicase family. DinG subfamily. Type 2 sub-subfamily.</text>
</comment>
<dbReference type="Proteomes" id="UP000031972">
    <property type="component" value="Unassembled WGS sequence"/>
</dbReference>
<protein>
    <recommendedName>
        <fullName evidence="8 9">3'-5' exonuclease DinG</fullName>
        <ecNumber evidence="8 9">3.1.-.-</ecNumber>
    </recommendedName>
</protein>
<dbReference type="GO" id="GO:0016887">
    <property type="term" value="F:ATP hydrolysis activity"/>
    <property type="evidence" value="ECO:0007669"/>
    <property type="project" value="RHEA"/>
</dbReference>
<dbReference type="PROSITE" id="PS51192">
    <property type="entry name" value="HELICASE_ATP_BIND_1"/>
    <property type="match status" value="1"/>
</dbReference>
<dbReference type="InterPro" id="IPR045028">
    <property type="entry name" value="DinG/Rad3-like"/>
</dbReference>
<dbReference type="InterPro" id="IPR014001">
    <property type="entry name" value="Helicase_ATP-bd"/>
</dbReference>
<evidence type="ECO:0000256" key="3">
    <source>
        <dbReference type="ARBA" id="ARBA00022741"/>
    </source>
</evidence>
<feature type="domain" description="Helicase ATP-binding" evidence="10">
    <location>
        <begin position="267"/>
        <end position="495"/>
    </location>
</feature>
<dbReference type="InterPro" id="IPR012337">
    <property type="entry name" value="RNaseH-like_sf"/>
</dbReference>
<dbReference type="PATRIC" id="fig|220754.4.peg.2217"/>
<dbReference type="NCBIfam" id="TIGR00573">
    <property type="entry name" value="dnaq"/>
    <property type="match status" value="1"/>
</dbReference>
<dbReference type="Pfam" id="PF00270">
    <property type="entry name" value="DEAD"/>
    <property type="match status" value="1"/>
</dbReference>
<dbReference type="InterPro" id="IPR014013">
    <property type="entry name" value="Helic_SF1/SF2_ATP-bd_DinG/Rad3"/>
</dbReference>
<evidence type="ECO:0000256" key="7">
    <source>
        <dbReference type="ARBA" id="ARBA00048954"/>
    </source>
</evidence>
<dbReference type="FunFam" id="3.30.420.10:FF:000045">
    <property type="entry name" value="3'-5' exonuclease DinG"/>
    <property type="match status" value="1"/>
</dbReference>
<evidence type="ECO:0000256" key="5">
    <source>
        <dbReference type="ARBA" id="ARBA00022839"/>
    </source>
</evidence>
<feature type="domain" description="Helicase ATP-binding" evidence="11">
    <location>
        <begin position="245"/>
        <end position="515"/>
    </location>
</feature>
<name>A0A0C2S205_9BACL</name>
<dbReference type="InterPro" id="IPR006054">
    <property type="entry name" value="DnaQ"/>
</dbReference>
<keyword evidence="12" id="KW-0347">Helicase</keyword>
<keyword evidence="13" id="KW-1185">Reference proteome</keyword>
<evidence type="ECO:0000259" key="10">
    <source>
        <dbReference type="PROSITE" id="PS51192"/>
    </source>
</evidence>
<reference evidence="12 13" key="1">
    <citation type="submission" date="2015-01" db="EMBL/GenBank/DDBJ databases">
        <title>Jeotgalibacillus campisalis genome sequencing.</title>
        <authorList>
            <person name="Goh K.M."/>
            <person name="Chan K.-G."/>
            <person name="Yaakop A.S."/>
            <person name="Ee R."/>
            <person name="Gan H.M."/>
            <person name="Chan C.S."/>
        </authorList>
    </citation>
    <scope>NUCLEOTIDE SEQUENCE [LARGE SCALE GENOMIC DNA]</scope>
    <source>
        <strain evidence="12 13">SF-57</strain>
    </source>
</reference>
<dbReference type="EC" id="3.1.-.-" evidence="8 9"/>
<dbReference type="PANTHER" id="PTHR11472">
    <property type="entry name" value="DNA REPAIR DEAD HELICASE RAD3/XP-D SUBFAMILY MEMBER"/>
    <property type="match status" value="1"/>
</dbReference>
<dbReference type="Pfam" id="PF13307">
    <property type="entry name" value="Helicase_C_2"/>
    <property type="match status" value="1"/>
</dbReference>
<keyword evidence="6 8" id="KW-0067">ATP-binding</keyword>
<accession>A0A0C2S205</accession>
<dbReference type="GO" id="GO:0043139">
    <property type="term" value="F:5'-3' DNA helicase activity"/>
    <property type="evidence" value="ECO:0007669"/>
    <property type="project" value="UniProtKB-EC"/>
</dbReference>
<evidence type="ECO:0000259" key="11">
    <source>
        <dbReference type="PROSITE" id="PS51193"/>
    </source>
</evidence>
<dbReference type="PANTHER" id="PTHR11472:SF34">
    <property type="entry name" value="REGULATOR OF TELOMERE ELONGATION HELICASE 1"/>
    <property type="match status" value="1"/>
</dbReference>
<dbReference type="SMART" id="SM00487">
    <property type="entry name" value="DEXDc"/>
    <property type="match status" value="1"/>
</dbReference>
<feature type="binding site" evidence="8">
    <location>
        <begin position="280"/>
        <end position="287"/>
    </location>
    <ligand>
        <name>ATP</name>
        <dbReference type="ChEBI" id="CHEBI:30616"/>
    </ligand>
</feature>
<dbReference type="InterPro" id="IPR006555">
    <property type="entry name" value="ATP-dep_Helicase_C"/>
</dbReference>
<comment type="function">
    <text evidence="8 9">3'-5' exonuclease.</text>
</comment>
<dbReference type="NCBIfam" id="TIGR01407">
    <property type="entry name" value="dinG_rel"/>
    <property type="match status" value="1"/>
</dbReference>
<dbReference type="SUPFAM" id="SSF52540">
    <property type="entry name" value="P-loop containing nucleoside triphosphate hydrolases"/>
    <property type="match status" value="1"/>
</dbReference>
<dbReference type="Pfam" id="PF00929">
    <property type="entry name" value="RNase_T"/>
    <property type="match status" value="1"/>
</dbReference>
<dbReference type="EMBL" id="JXRR01000014">
    <property type="protein sequence ID" value="KIL48034.1"/>
    <property type="molecule type" value="Genomic_DNA"/>
</dbReference>
<dbReference type="Gene3D" id="3.30.420.10">
    <property type="entry name" value="Ribonuclease H-like superfamily/Ribonuclease H"/>
    <property type="match status" value="1"/>
</dbReference>
<dbReference type="SMART" id="SM00479">
    <property type="entry name" value="EXOIII"/>
    <property type="match status" value="1"/>
</dbReference>
<keyword evidence="2 8" id="KW-0540">Nuclease</keyword>
<dbReference type="InterPro" id="IPR013520">
    <property type="entry name" value="Ribonucl_H"/>
</dbReference>
<gene>
    <name evidence="8 9" type="primary">dinG</name>
    <name evidence="12" type="ORF">KR50_22010</name>
</gene>
<dbReference type="InterPro" id="IPR011545">
    <property type="entry name" value="DEAD/DEAH_box_helicase_dom"/>
</dbReference>
<sequence>MWKNKMAVVDIETTGNAPKKGDRIMQIAIVMIEDNKIVDEYSSYVDPQQPIPPFIVELTGITNKHVQGAPLFAEIAHEITKRLDGAVFVAHNVQFDLPFIQAELELAGFSGSWHGPLLDTVELARVLLPTTDSFKLSDLTSQFKLSHDRPHQADSDALATAHLLLQFIKKLHSLPLVSLEKLGLLSVYLKSNIAELFESIIEDNKKNIKDLPYNMEVFRGIALKRKPDAKMENNSKVTIGEPEQVLESHVAFYEKRESQLLMIEQVKEAMNKRLKIAIEAGTGVGKTMGYLLPAAEHALNGKKTVISTQTVQLQEQILLKEAKMIQNITGDHLKFALLKGRNHYLHLLKFEQALAEEESQYDVVLTKMQILTWLTETDNGDVDELNLTSGGRLFWNRVRHAGWFLGEDKDPWKEKDFYLNALKKADDADIIITNHSMLVQDTQRSRPLIPVYSHLIIDEAHHFEDACRRQWGKQLDYIHLKYTIGQLGNDRQDLLAGRLSSIIRNSADHNSRQLTEEMVAELSAEADAAFYQLSALLKSSITMKKGQQKYTLSIEDDIRENTGWKQVQYAFERLLDNMKKIDRILQSNLEIVKKNKEALSDSKKAVIEEIHSFLLEWNEWIQSIRLFFIANDSSSIIWLEGDIRSLPGSLSISSRKVHVQNEINDHFFAGDKAIIFTSATLTIDGTFDYFLKGLGGDKLNVKCSIYPSPFNYSKAVRLMVPKDLPDIKSVPHDEYVELVTDHLIAMGEATKGRMLVLFTSHEMLRHTYELMKDSGLMEDFVLMAQGITSGSRTKLTRNFQRFDKAILFGTSSFWEGIDIPGEDLSCLVMVRLPFSPPDEPLTKALWNDAKAKGENPFKEVSLPKAVIRFRQGFGRLIRHENDRGLIIVFDRRLITTSYGSHFLSSIPSLPVEERELDSIVKEIEHWL</sequence>
<dbReference type="GO" id="GO:0008408">
    <property type="term" value="F:3'-5' exonuclease activity"/>
    <property type="evidence" value="ECO:0007669"/>
    <property type="project" value="UniProtKB-UniRule"/>
</dbReference>
<keyword evidence="5 8" id="KW-0269">Exonuclease</keyword>
<dbReference type="GO" id="GO:0006260">
    <property type="term" value="P:DNA replication"/>
    <property type="evidence" value="ECO:0007669"/>
    <property type="project" value="InterPro"/>
</dbReference>
<dbReference type="NCBIfam" id="NF005981">
    <property type="entry name" value="PRK08074.1"/>
    <property type="match status" value="1"/>
</dbReference>
<feature type="short sequence motif" description="DEAH box" evidence="8">
    <location>
        <begin position="458"/>
        <end position="461"/>
    </location>
</feature>
<dbReference type="GO" id="GO:0005524">
    <property type="term" value="F:ATP binding"/>
    <property type="evidence" value="ECO:0007669"/>
    <property type="project" value="UniProtKB-UniRule"/>
</dbReference>
<dbReference type="CDD" id="cd06127">
    <property type="entry name" value="DEDDh"/>
    <property type="match status" value="1"/>
</dbReference>
<dbReference type="OrthoDB" id="9803913at2"/>
<dbReference type="RefSeq" id="WP_041057971.1">
    <property type="nucleotide sequence ID" value="NZ_JXRR01000014.1"/>
</dbReference>
<evidence type="ECO:0000256" key="4">
    <source>
        <dbReference type="ARBA" id="ARBA00022801"/>
    </source>
</evidence>
<dbReference type="AlphaFoldDB" id="A0A0C2S205"/>
<dbReference type="InterPro" id="IPR027417">
    <property type="entry name" value="P-loop_NTPase"/>
</dbReference>
<comment type="catalytic activity">
    <reaction evidence="7">
        <text>ATP + H2O = ADP + phosphate + H(+)</text>
        <dbReference type="Rhea" id="RHEA:13065"/>
        <dbReference type="ChEBI" id="CHEBI:15377"/>
        <dbReference type="ChEBI" id="CHEBI:15378"/>
        <dbReference type="ChEBI" id="CHEBI:30616"/>
        <dbReference type="ChEBI" id="CHEBI:43474"/>
        <dbReference type="ChEBI" id="CHEBI:456216"/>
        <dbReference type="EC" id="5.6.2.3"/>
    </reaction>
</comment>
<dbReference type="InterPro" id="IPR036397">
    <property type="entry name" value="RNaseH_sf"/>
</dbReference>
<dbReference type="Gene3D" id="3.40.50.300">
    <property type="entry name" value="P-loop containing nucleotide triphosphate hydrolases"/>
    <property type="match status" value="2"/>
</dbReference>
<evidence type="ECO:0000256" key="9">
    <source>
        <dbReference type="RuleBase" id="RU364106"/>
    </source>
</evidence>
<proteinExistence type="inferred from homology"/>
<dbReference type="SMART" id="SM00491">
    <property type="entry name" value="HELICc2"/>
    <property type="match status" value="1"/>
</dbReference>
<dbReference type="GO" id="GO:0003677">
    <property type="term" value="F:DNA binding"/>
    <property type="evidence" value="ECO:0007669"/>
    <property type="project" value="InterPro"/>
</dbReference>
<keyword evidence="3 8" id="KW-0547">Nucleotide-binding</keyword>
<keyword evidence="4 8" id="KW-0378">Hydrolase</keyword>
<organism evidence="12 13">
    <name type="scientific">Jeotgalibacillus campisalis</name>
    <dbReference type="NCBI Taxonomy" id="220754"/>
    <lineage>
        <taxon>Bacteria</taxon>
        <taxon>Bacillati</taxon>
        <taxon>Bacillota</taxon>
        <taxon>Bacilli</taxon>
        <taxon>Bacillales</taxon>
        <taxon>Caryophanaceae</taxon>
        <taxon>Jeotgalibacillus</taxon>
    </lineage>
</organism>
<dbReference type="PROSITE" id="PS51193">
    <property type="entry name" value="HELICASE_ATP_BIND_2"/>
    <property type="match status" value="1"/>
</dbReference>
<dbReference type="GO" id="GO:0003887">
    <property type="term" value="F:DNA-directed DNA polymerase activity"/>
    <property type="evidence" value="ECO:0007669"/>
    <property type="project" value="InterPro"/>
</dbReference>
<dbReference type="HAMAP" id="MF_02206">
    <property type="entry name" value="DinG_exonucl"/>
    <property type="match status" value="1"/>
</dbReference>
<dbReference type="SUPFAM" id="SSF53098">
    <property type="entry name" value="Ribonuclease H-like"/>
    <property type="match status" value="1"/>
</dbReference>
<evidence type="ECO:0000313" key="13">
    <source>
        <dbReference type="Proteomes" id="UP000031972"/>
    </source>
</evidence>
<evidence type="ECO:0000256" key="2">
    <source>
        <dbReference type="ARBA" id="ARBA00022722"/>
    </source>
</evidence>
<evidence type="ECO:0000256" key="1">
    <source>
        <dbReference type="ARBA" id="ARBA00001966"/>
    </source>
</evidence>
<evidence type="ECO:0000256" key="8">
    <source>
        <dbReference type="HAMAP-Rule" id="MF_02206"/>
    </source>
</evidence>
<comment type="cofactor">
    <cofactor evidence="1">
        <name>[4Fe-4S] cluster</name>
        <dbReference type="ChEBI" id="CHEBI:49883"/>
    </cofactor>
</comment>